<feature type="site" description="Lowers pKa of active site Cys" evidence="5">
    <location>
        <position position="166"/>
    </location>
</feature>
<evidence type="ECO:0000256" key="4">
    <source>
        <dbReference type="ARBA" id="ARBA00024732"/>
    </source>
</evidence>
<dbReference type="InterPro" id="IPR045864">
    <property type="entry name" value="aa-tRNA-synth_II/BPL/LPL"/>
</dbReference>
<dbReference type="EMBL" id="CP080764">
    <property type="protein sequence ID" value="QYY42163.1"/>
    <property type="molecule type" value="Genomic_DNA"/>
</dbReference>
<evidence type="ECO:0000313" key="8">
    <source>
        <dbReference type="Proteomes" id="UP000826616"/>
    </source>
</evidence>
<dbReference type="PANTHER" id="PTHR10993">
    <property type="entry name" value="OCTANOYLTRANSFERASE"/>
    <property type="match status" value="1"/>
</dbReference>
<feature type="binding site" evidence="5">
    <location>
        <begin position="102"/>
        <end position="109"/>
    </location>
    <ligand>
        <name>substrate</name>
    </ligand>
</feature>
<name>A0ABX8YAW6_ANETH</name>
<dbReference type="EC" id="2.3.1.181" evidence="5"/>
<dbReference type="HAMAP" id="MF_00013">
    <property type="entry name" value="LipB"/>
    <property type="match status" value="1"/>
</dbReference>
<comment type="similarity">
    <text evidence="5">Belongs to the LipB family.</text>
</comment>
<dbReference type="PANTHER" id="PTHR10993:SF7">
    <property type="entry name" value="LIPOYLTRANSFERASE 2, MITOCHONDRIAL-RELATED"/>
    <property type="match status" value="1"/>
</dbReference>
<gene>
    <name evidence="5 7" type="primary">lipB</name>
    <name evidence="7" type="ORF">K3F53_15045</name>
</gene>
<comment type="pathway">
    <text evidence="1 5">Protein modification; protein lipoylation via endogenous pathway; protein N(6)-(lipoyl)lysine from octanoyl-[acyl-carrier-protein]: step 1/2.</text>
</comment>
<keyword evidence="3 5" id="KW-0012">Acyltransferase</keyword>
<evidence type="ECO:0000256" key="3">
    <source>
        <dbReference type="ARBA" id="ARBA00023315"/>
    </source>
</evidence>
<dbReference type="InterPro" id="IPR000544">
    <property type="entry name" value="Octanoyltransferase"/>
</dbReference>
<feature type="active site" description="Acyl-thioester intermediate" evidence="5">
    <location>
        <position position="200"/>
    </location>
</feature>
<keyword evidence="5" id="KW-0963">Cytoplasm</keyword>
<dbReference type="PROSITE" id="PS01313">
    <property type="entry name" value="LIPB"/>
    <property type="match status" value="1"/>
</dbReference>
<dbReference type="CDD" id="cd16444">
    <property type="entry name" value="LipB"/>
    <property type="match status" value="1"/>
</dbReference>
<dbReference type="GO" id="GO:0033819">
    <property type="term" value="F:lipoyl(octanoyl) transferase activity"/>
    <property type="evidence" value="ECO:0007669"/>
    <property type="project" value="UniProtKB-EC"/>
</dbReference>
<comment type="subcellular location">
    <subcellularLocation>
        <location evidence="5">Cytoplasm</location>
    </subcellularLocation>
</comment>
<evidence type="ECO:0000256" key="1">
    <source>
        <dbReference type="ARBA" id="ARBA00004821"/>
    </source>
</evidence>
<proteinExistence type="inferred from homology"/>
<dbReference type="InterPro" id="IPR020605">
    <property type="entry name" value="Octanoyltransferase_CS"/>
</dbReference>
<evidence type="ECO:0000313" key="7">
    <source>
        <dbReference type="EMBL" id="QYY42163.1"/>
    </source>
</evidence>
<dbReference type="NCBIfam" id="NF010925">
    <property type="entry name" value="PRK14345.1"/>
    <property type="match status" value="1"/>
</dbReference>
<dbReference type="InterPro" id="IPR004143">
    <property type="entry name" value="BPL_LPL_catalytic"/>
</dbReference>
<protein>
    <recommendedName>
        <fullName evidence="5">Octanoyltransferase</fullName>
        <ecNumber evidence="5">2.3.1.181</ecNumber>
    </recommendedName>
    <alternativeName>
        <fullName evidence="5">Lipoate-protein ligase B</fullName>
    </alternativeName>
    <alternativeName>
        <fullName evidence="5">Lipoyl/octanoyl transferase</fullName>
    </alternativeName>
    <alternativeName>
        <fullName evidence="5">Octanoyl-[acyl-carrier-protein]-protein N-octanoyltransferase</fullName>
    </alternativeName>
</protein>
<reference evidence="7 8" key="1">
    <citation type="submission" date="2021-08" db="EMBL/GenBank/DDBJ databases">
        <title>Complete genome sequence of the strain Aneurinibacillus thermoaerophilus CCM 8960.</title>
        <authorList>
            <person name="Musilova J."/>
            <person name="Kourilova X."/>
            <person name="Pernicova I."/>
            <person name="Bezdicek M."/>
            <person name="Lengerova M."/>
            <person name="Obruca S."/>
            <person name="Sedlar K."/>
        </authorList>
    </citation>
    <scope>NUCLEOTIDE SEQUENCE [LARGE SCALE GENOMIC DNA]</scope>
    <source>
        <strain evidence="7 8">CCM 8960</strain>
    </source>
</reference>
<evidence type="ECO:0000259" key="6">
    <source>
        <dbReference type="PROSITE" id="PS51733"/>
    </source>
</evidence>
<dbReference type="Proteomes" id="UP000826616">
    <property type="component" value="Chromosome"/>
</dbReference>
<accession>A0ABX8YAW6</accession>
<dbReference type="NCBIfam" id="TIGR00214">
    <property type="entry name" value="lipB"/>
    <property type="match status" value="1"/>
</dbReference>
<comment type="function">
    <text evidence="4 5">Catalyzes the transfer of endogenously produced octanoic acid from octanoyl-acyl-carrier-protein onto the lipoyl domains of lipoate-dependent enzymes. Lipoyl-ACP can also act as a substrate although octanoyl-ACP is likely to be the physiological substrate.</text>
</comment>
<evidence type="ECO:0000256" key="5">
    <source>
        <dbReference type="HAMAP-Rule" id="MF_00013"/>
    </source>
</evidence>
<organism evidence="7 8">
    <name type="scientific">Aneurinibacillus thermoaerophilus</name>
    <dbReference type="NCBI Taxonomy" id="143495"/>
    <lineage>
        <taxon>Bacteria</taxon>
        <taxon>Bacillati</taxon>
        <taxon>Bacillota</taxon>
        <taxon>Bacilli</taxon>
        <taxon>Bacillales</taxon>
        <taxon>Paenibacillaceae</taxon>
        <taxon>Aneurinibacillus group</taxon>
        <taxon>Aneurinibacillus</taxon>
    </lineage>
</organism>
<comment type="catalytic activity">
    <reaction evidence="5">
        <text>octanoyl-[ACP] + L-lysyl-[protein] = N(6)-octanoyl-L-lysyl-[protein] + holo-[ACP] + H(+)</text>
        <dbReference type="Rhea" id="RHEA:17665"/>
        <dbReference type="Rhea" id="RHEA-COMP:9636"/>
        <dbReference type="Rhea" id="RHEA-COMP:9685"/>
        <dbReference type="Rhea" id="RHEA-COMP:9752"/>
        <dbReference type="Rhea" id="RHEA-COMP:9928"/>
        <dbReference type="ChEBI" id="CHEBI:15378"/>
        <dbReference type="ChEBI" id="CHEBI:29969"/>
        <dbReference type="ChEBI" id="CHEBI:64479"/>
        <dbReference type="ChEBI" id="CHEBI:78463"/>
        <dbReference type="ChEBI" id="CHEBI:78809"/>
        <dbReference type="EC" id="2.3.1.181"/>
    </reaction>
</comment>
<dbReference type="Pfam" id="PF21948">
    <property type="entry name" value="LplA-B_cat"/>
    <property type="match status" value="1"/>
</dbReference>
<keyword evidence="8" id="KW-1185">Reference proteome</keyword>
<comment type="miscellaneous">
    <text evidence="5">In the reaction, the free carboxyl group of octanoic acid is attached via an amide linkage to the epsilon-amino group of a specific lysine residue of lipoyl domains of lipoate-dependent enzymes.</text>
</comment>
<feature type="binding site" evidence="5">
    <location>
        <begin position="169"/>
        <end position="171"/>
    </location>
    <ligand>
        <name>substrate</name>
    </ligand>
</feature>
<keyword evidence="2 5" id="KW-0808">Transferase</keyword>
<sequence length="265" mass="29615">MYLISGEKEKIDVGTGFAMDKVAEGGEKGLRAYVCQELDYEIALRWQKDLVAKRKSGEIEDTLILLEHPPTYTMGSDQKWEHLLYPQDFLKSQGFSICKCDRGGDITYHGPGQLVVYPIIRLRDSGLTPIGYVRLLEQIICDVLTMYNLDGQRKEGYPGVWLEDCKICAIGIGISRGVTFHGLALNVNPDLTHFQNIVPCGLAKFGVTSLARELGFSPEMFIVKQQIIASFERNLNVKCRVSIDQRMSGGVRHENGSEEKSVALP</sequence>
<dbReference type="SUPFAM" id="SSF55681">
    <property type="entry name" value="Class II aaRS and biotin synthetases"/>
    <property type="match status" value="1"/>
</dbReference>
<dbReference type="RefSeq" id="WP_220559089.1">
    <property type="nucleotide sequence ID" value="NZ_CP080764.1"/>
</dbReference>
<dbReference type="PROSITE" id="PS51733">
    <property type="entry name" value="BPL_LPL_CATALYTIC"/>
    <property type="match status" value="1"/>
</dbReference>
<feature type="domain" description="BPL/LPL catalytic" evidence="6">
    <location>
        <begin position="57"/>
        <end position="239"/>
    </location>
</feature>
<dbReference type="GeneID" id="97142697"/>
<dbReference type="Gene3D" id="3.30.930.10">
    <property type="entry name" value="Bira Bifunctional Protein, Domain 2"/>
    <property type="match status" value="1"/>
</dbReference>
<feature type="binding site" evidence="5">
    <location>
        <begin position="182"/>
        <end position="184"/>
    </location>
    <ligand>
        <name>substrate</name>
    </ligand>
</feature>
<evidence type="ECO:0000256" key="2">
    <source>
        <dbReference type="ARBA" id="ARBA00022679"/>
    </source>
</evidence>